<proteinExistence type="predicted"/>
<organism evidence="1">
    <name type="scientific">viral metagenome</name>
    <dbReference type="NCBI Taxonomy" id="1070528"/>
    <lineage>
        <taxon>unclassified sequences</taxon>
        <taxon>metagenomes</taxon>
        <taxon>organismal metagenomes</taxon>
    </lineage>
</organism>
<dbReference type="EMBL" id="MN739412">
    <property type="protein sequence ID" value="QHT03518.1"/>
    <property type="molecule type" value="Genomic_DNA"/>
</dbReference>
<name>A0A6C0CG11_9ZZZZ</name>
<sequence>MSHCVFLGCKAKRAIRMKRRASFWIIGHLFGEKPDKISLCEEHNLCSQCAQMTAWDDSLCMYCDPDNK</sequence>
<reference evidence="1" key="1">
    <citation type="journal article" date="2020" name="Nature">
        <title>Giant virus diversity and host interactions through global metagenomics.</title>
        <authorList>
            <person name="Schulz F."/>
            <person name="Roux S."/>
            <person name="Paez-Espino D."/>
            <person name="Jungbluth S."/>
            <person name="Walsh D.A."/>
            <person name="Denef V.J."/>
            <person name="McMahon K.D."/>
            <person name="Konstantinidis K.T."/>
            <person name="Eloe-Fadrosh E.A."/>
            <person name="Kyrpides N.C."/>
            <person name="Woyke T."/>
        </authorList>
    </citation>
    <scope>NUCLEOTIDE SEQUENCE</scope>
    <source>
        <strain evidence="1">GVMAG-M-3300021079-18</strain>
    </source>
</reference>
<dbReference type="AlphaFoldDB" id="A0A6C0CG11"/>
<accession>A0A6C0CG11</accession>
<protein>
    <submittedName>
        <fullName evidence="1">Uncharacterized protein</fullName>
    </submittedName>
</protein>
<evidence type="ECO:0000313" key="1">
    <source>
        <dbReference type="EMBL" id="QHT03518.1"/>
    </source>
</evidence>